<dbReference type="Proteomes" id="UP001164768">
    <property type="component" value="Chromosome"/>
</dbReference>
<dbReference type="PROSITE" id="PS51257">
    <property type="entry name" value="PROKAR_LIPOPROTEIN"/>
    <property type="match status" value="1"/>
</dbReference>
<proteinExistence type="predicted"/>
<reference evidence="6" key="6">
    <citation type="submission" date="2022-11" db="EMBL/GenBank/DDBJ databases">
        <title>Whole genome sequence of Levilactobacillus brevis SMB091.</title>
        <authorList>
            <person name="Kim J.-M."/>
            <person name="Kim O.-C."/>
            <person name="Choi Y.H."/>
            <person name="Han N.S."/>
            <person name="Hurh B."/>
        </authorList>
    </citation>
    <scope>NUCLEOTIDE SEQUENCE</scope>
    <source>
        <strain evidence="6">SMB091</strain>
    </source>
</reference>
<name>A0A0C1PSK3_LEVBR</name>
<dbReference type="EMBL" id="CP113117">
    <property type="protein sequence ID" value="WAD01036.1"/>
    <property type="molecule type" value="Genomic_DNA"/>
</dbReference>
<evidence type="ECO:0000313" key="9">
    <source>
        <dbReference type="Proteomes" id="UP000676478"/>
    </source>
</evidence>
<gene>
    <name evidence="3" type="ORF">CNR29_13190</name>
    <name evidence="5" type="ORF">DIS17_06790</name>
    <name evidence="2" type="ORF">JK167_05995</name>
    <name evidence="6" type="ORF">ORR04_08830</name>
    <name evidence="4" type="ORF">UCCLBBS449_2481</name>
</gene>
<evidence type="ECO:0000313" key="7">
    <source>
        <dbReference type="Proteomes" id="UP000217918"/>
    </source>
</evidence>
<reference evidence="4 8" key="3">
    <citation type="submission" date="2018-07" db="EMBL/GenBank/DDBJ databases">
        <authorList>
            <person name="Feyereisen M."/>
        </authorList>
    </citation>
    <scope>NUCLEOTIDE SEQUENCE [LARGE SCALE GENOMIC DNA]</scope>
    <source>
        <strain evidence="4 8">UCCLBBS449</strain>
    </source>
</reference>
<dbReference type="AlphaFoldDB" id="A0A0C1PSK3"/>
<sequence>MKKSRIFATVLSLVAVMAIGLAGCSQKAKSGSNQQASFANKTTKKSDVKTTLTSSKQLWYVAGSVNAKSNSGLEAYSFDSNGKATVYNVDKYYKSLSAAKKAGALNKSGVLNTTFTTKGDNTVIKFKGKLSDIPMTQKFTVKKTLTATNKASKLKVAGYHIARDVDNDVTQATMVKVTD</sequence>
<reference evidence="2" key="5">
    <citation type="submission" date="2022-09" db="EMBL/GenBank/DDBJ databases">
        <title>Genome-inferred correspondence between phylogeny and metabolic traits in the wild Drosophila gut microbiome.</title>
        <authorList>
            <person name="Bueno E."/>
            <person name="Blow F."/>
            <person name="Douglas A.E."/>
        </authorList>
    </citation>
    <scope>NUCLEOTIDE SEQUENCE</scope>
    <source>
        <strain evidence="2">Dm-2019-70</strain>
    </source>
</reference>
<feature type="signal peptide" evidence="1">
    <location>
        <begin position="1"/>
        <end position="22"/>
    </location>
</feature>
<dbReference type="OMA" id="AGYHIAR"/>
<dbReference type="RefSeq" id="WP_011668956.1">
    <property type="nucleotide sequence ID" value="NZ_BBOW01000104.1"/>
</dbReference>
<dbReference type="Proteomes" id="UP000785759">
    <property type="component" value="Unassembled WGS sequence"/>
</dbReference>
<feature type="chain" id="PRO_5043118949" description="Lipoprotein" evidence="1">
    <location>
        <begin position="23"/>
        <end position="179"/>
    </location>
</feature>
<organism evidence="2 9">
    <name type="scientific">Levilactobacillus brevis</name>
    <name type="common">Lactobacillus brevis</name>
    <dbReference type="NCBI Taxonomy" id="1580"/>
    <lineage>
        <taxon>Bacteria</taxon>
        <taxon>Bacillati</taxon>
        <taxon>Bacillota</taxon>
        <taxon>Bacilli</taxon>
        <taxon>Lactobacillales</taxon>
        <taxon>Lactobacillaceae</taxon>
        <taxon>Levilactobacillus</taxon>
    </lineage>
</organism>
<evidence type="ECO:0000313" key="6">
    <source>
        <dbReference type="EMBL" id="WAD01036.1"/>
    </source>
</evidence>
<keyword evidence="1" id="KW-0732">Signal</keyword>
<dbReference type="Proteomes" id="UP000217918">
    <property type="component" value="Unassembled WGS sequence"/>
</dbReference>
<protein>
    <recommendedName>
        <fullName evidence="10">Lipoprotein</fullName>
    </recommendedName>
</protein>
<dbReference type="EMBL" id="CP031198">
    <property type="protein sequence ID" value="QCZ54383.1"/>
    <property type="molecule type" value="Genomic_DNA"/>
</dbReference>
<evidence type="ECO:0000313" key="5">
    <source>
        <dbReference type="EMBL" id="TOZ04230.1"/>
    </source>
</evidence>
<evidence type="ECO:0000256" key="1">
    <source>
        <dbReference type="SAM" id="SignalP"/>
    </source>
</evidence>
<evidence type="ECO:0000313" key="4">
    <source>
        <dbReference type="EMBL" id="QCZ54383.1"/>
    </source>
</evidence>
<evidence type="ECO:0008006" key="10">
    <source>
        <dbReference type="Google" id="ProtNLM"/>
    </source>
</evidence>
<dbReference type="OrthoDB" id="2293247at2"/>
<evidence type="ECO:0000313" key="8">
    <source>
        <dbReference type="Proteomes" id="UP000307074"/>
    </source>
</evidence>
<dbReference type="GeneID" id="56994209"/>
<reference evidence="5" key="2">
    <citation type="submission" date="2018-05" db="EMBL/GenBank/DDBJ databases">
        <title>Genome Comparison of Lactic Acid Bacteria Isolated from non-Wheat Sourdough.</title>
        <authorList>
            <person name="Rice T."/>
            <person name="Axel C."/>
            <person name="Lynch K.M."/>
            <person name="Benz C."/>
            <person name="Arendt E.K."/>
            <person name="Coffey A."/>
        </authorList>
    </citation>
    <scope>NUCLEOTIDE SEQUENCE</scope>
    <source>
        <strain evidence="5">TR055</strain>
    </source>
</reference>
<reference evidence="2" key="4">
    <citation type="submission" date="2020-12" db="EMBL/GenBank/DDBJ databases">
        <authorList>
            <person name="Mcmullen J.G."/>
        </authorList>
    </citation>
    <scope>NUCLEOTIDE SEQUENCE</scope>
    <source>
        <strain evidence="2">Dm-2019-70</strain>
    </source>
</reference>
<dbReference type="EMBL" id="QFDK01000006">
    <property type="protein sequence ID" value="TOZ04230.1"/>
    <property type="molecule type" value="Genomic_DNA"/>
</dbReference>
<dbReference type="Proteomes" id="UP000307074">
    <property type="component" value="Chromosome"/>
</dbReference>
<evidence type="ECO:0000313" key="3">
    <source>
        <dbReference type="EMBL" id="PBQ24925.1"/>
    </source>
</evidence>
<dbReference type="EMBL" id="NVYO01000001">
    <property type="protein sequence ID" value="PBQ24925.1"/>
    <property type="molecule type" value="Genomic_DNA"/>
</dbReference>
<dbReference type="Proteomes" id="UP000676478">
    <property type="component" value="Unassembled WGS sequence"/>
</dbReference>
<evidence type="ECO:0000313" key="2">
    <source>
        <dbReference type="EMBL" id="MBS1010383.1"/>
    </source>
</evidence>
<accession>A0A0C1PSK3</accession>
<dbReference type="EMBL" id="JAERKF010000006">
    <property type="protein sequence ID" value="MBS1010383.1"/>
    <property type="molecule type" value="Genomic_DNA"/>
</dbReference>
<reference evidence="3 7" key="1">
    <citation type="submission" date="2017-09" db="EMBL/GenBank/DDBJ databases">
        <title>Genome sequence of Lactobacillus brevis D7.</title>
        <authorList>
            <person name="Kwon M.-S."/>
            <person name="Lim S.K."/>
            <person name="Choi H.-J."/>
        </authorList>
    </citation>
    <scope>NUCLEOTIDE SEQUENCE [LARGE SCALE GENOMIC DNA]</scope>
    <source>
        <strain evidence="3 7">D7</strain>
    </source>
</reference>